<protein>
    <submittedName>
        <fullName evidence="2">Uncharacterized protein</fullName>
    </submittedName>
</protein>
<accession>A0A563VKM3</accession>
<gene>
    <name evidence="2" type="ORF">H1P_1230001</name>
</gene>
<keyword evidence="1" id="KW-0732">Signal</keyword>
<evidence type="ECO:0000256" key="1">
    <source>
        <dbReference type="SAM" id="SignalP"/>
    </source>
</evidence>
<dbReference type="RefSeq" id="WP_144869627.1">
    <property type="nucleotide sequence ID" value="NZ_LR213876.1"/>
</dbReference>
<name>A0A563VKM3_9CYAN</name>
<evidence type="ECO:0000313" key="2">
    <source>
        <dbReference type="EMBL" id="VEP11855.1"/>
    </source>
</evidence>
<feature type="signal peptide" evidence="1">
    <location>
        <begin position="1"/>
        <end position="27"/>
    </location>
</feature>
<organism evidence="2 3">
    <name type="scientific">Hyella patelloides LEGE 07179</name>
    <dbReference type="NCBI Taxonomy" id="945734"/>
    <lineage>
        <taxon>Bacteria</taxon>
        <taxon>Bacillati</taxon>
        <taxon>Cyanobacteriota</taxon>
        <taxon>Cyanophyceae</taxon>
        <taxon>Pleurocapsales</taxon>
        <taxon>Hyellaceae</taxon>
        <taxon>Hyella</taxon>
    </lineage>
</organism>
<feature type="chain" id="PRO_5021724895" evidence="1">
    <location>
        <begin position="28"/>
        <end position="85"/>
    </location>
</feature>
<dbReference type="Proteomes" id="UP000320055">
    <property type="component" value="Unassembled WGS sequence"/>
</dbReference>
<sequence>MIKFLMGVIAAFSSFIGLLGTANSALATPVINQKLAPTTYISVEQPVNLNVSSSLWQLTNQDAQDIFDHLGCACAACSQTVEVNA</sequence>
<dbReference type="AlphaFoldDB" id="A0A563VKM3"/>
<keyword evidence="3" id="KW-1185">Reference proteome</keyword>
<proteinExistence type="predicted"/>
<reference evidence="2 3" key="1">
    <citation type="submission" date="2019-01" db="EMBL/GenBank/DDBJ databases">
        <authorList>
            <person name="Brito A."/>
        </authorList>
    </citation>
    <scope>NUCLEOTIDE SEQUENCE [LARGE SCALE GENOMIC DNA]</scope>
    <source>
        <strain evidence="2">1</strain>
    </source>
</reference>
<evidence type="ECO:0000313" key="3">
    <source>
        <dbReference type="Proteomes" id="UP000320055"/>
    </source>
</evidence>
<dbReference type="EMBL" id="CAACVJ010000028">
    <property type="protein sequence ID" value="VEP11855.1"/>
    <property type="molecule type" value="Genomic_DNA"/>
</dbReference>